<feature type="domain" description="DNA helicase DnaB-like N-terminal" evidence="4">
    <location>
        <begin position="168"/>
        <end position="208"/>
    </location>
</feature>
<keyword evidence="6" id="KW-1185">Reference proteome</keyword>
<dbReference type="OrthoDB" id="2970604at2"/>
<organism evidence="5 6">
    <name type="scientific">Solihabitans fulvus</name>
    <dbReference type="NCBI Taxonomy" id="1892852"/>
    <lineage>
        <taxon>Bacteria</taxon>
        <taxon>Bacillati</taxon>
        <taxon>Actinomycetota</taxon>
        <taxon>Actinomycetes</taxon>
        <taxon>Pseudonocardiales</taxon>
        <taxon>Pseudonocardiaceae</taxon>
        <taxon>Solihabitans</taxon>
    </lineage>
</organism>
<keyword evidence="1" id="KW-0235">DNA replication</keyword>
<protein>
    <recommendedName>
        <fullName evidence="4">DNA helicase DnaB-like N-terminal domain-containing protein</fullName>
    </recommendedName>
</protein>
<dbReference type="Pfam" id="PF00772">
    <property type="entry name" value="DnaB"/>
    <property type="match status" value="1"/>
</dbReference>
<evidence type="ECO:0000313" key="6">
    <source>
        <dbReference type="Proteomes" id="UP000323454"/>
    </source>
</evidence>
<dbReference type="InterPro" id="IPR016136">
    <property type="entry name" value="DNA_helicase_N/primase_C"/>
</dbReference>
<dbReference type="GO" id="GO:0003678">
    <property type="term" value="F:DNA helicase activity"/>
    <property type="evidence" value="ECO:0007669"/>
    <property type="project" value="InterPro"/>
</dbReference>
<evidence type="ECO:0000256" key="3">
    <source>
        <dbReference type="SAM" id="MobiDB-lite"/>
    </source>
</evidence>
<comment type="caution">
    <text evidence="5">The sequence shown here is derived from an EMBL/GenBank/DDBJ whole genome shotgun (WGS) entry which is preliminary data.</text>
</comment>
<dbReference type="InterPro" id="IPR036185">
    <property type="entry name" value="DNA_heli_DnaB-like_N_sf"/>
</dbReference>
<dbReference type="GO" id="GO:0005524">
    <property type="term" value="F:ATP binding"/>
    <property type="evidence" value="ECO:0007669"/>
    <property type="project" value="InterPro"/>
</dbReference>
<sequence>MAVPIANYGMPSTTLPLATNRKPCRAKTPPDRPTALANSQTAFASKPSPPRRSPPRGLPDRRRHAASRAFVDGSDFPKGCPDELEHRADEHPPQRRRCSAAAGRLRPGACSPCRSVVGRADRRFGLSARRPSGGCGARRACAASSCCAKCRAVSGPGRRTVSLAPHVLAERALLGCLLWDPRRVMDVWGWLDADDFAFGTHRGVYGTLVGALRQDPGAAAARTSEHVISPNATLPELVLALPDLLQAGTYTDVRHNLLHAVHLHTLMAAVPAGASQHVRYGQMVQEASIRRQVLAWGVRMDQAAISVPTAEGSPEAITEAAEALADWLAELNTRVEVAHGHVHGLARPVEQPSPALRASARLPNPAALPSSETVERAARRVIHAAIVFPNLRKELVERLCPEDFPTTQTTNAWRVVMKVHCERFSPVDYVTVMWEQQRGEPTCGPGLSAEQLAVMIDAPVGGTQQALCTVVQSAIVRLVGRANTSVAQTATNAAVGVPDLLHTTGQIYDAVDHHARRLTGTTNGHISGATPRIPQSRRRRVQG</sequence>
<feature type="compositionally biased region" description="Basic and acidic residues" evidence="3">
    <location>
        <begin position="80"/>
        <end position="93"/>
    </location>
</feature>
<dbReference type="GO" id="GO:0003677">
    <property type="term" value="F:DNA binding"/>
    <property type="evidence" value="ECO:0007669"/>
    <property type="project" value="UniProtKB-KW"/>
</dbReference>
<keyword evidence="2" id="KW-0238">DNA-binding</keyword>
<gene>
    <name evidence="5" type="ORF">F0L68_17250</name>
</gene>
<feature type="region of interest" description="Disordered" evidence="3">
    <location>
        <begin position="520"/>
        <end position="543"/>
    </location>
</feature>
<accession>A0A5B2XEN5</accession>
<reference evidence="5 6" key="2">
    <citation type="submission" date="2019-09" db="EMBL/GenBank/DDBJ databases">
        <authorList>
            <person name="Jin C."/>
        </authorList>
    </citation>
    <scope>NUCLEOTIDE SEQUENCE [LARGE SCALE GENOMIC DNA]</scope>
    <source>
        <strain evidence="5 6">AN110305</strain>
    </source>
</reference>
<dbReference type="GO" id="GO:0006260">
    <property type="term" value="P:DNA replication"/>
    <property type="evidence" value="ECO:0007669"/>
    <property type="project" value="UniProtKB-KW"/>
</dbReference>
<dbReference type="EMBL" id="VUOB01000028">
    <property type="protein sequence ID" value="KAA2261519.1"/>
    <property type="molecule type" value="Genomic_DNA"/>
</dbReference>
<name>A0A5B2XEN5_9PSEU</name>
<evidence type="ECO:0000256" key="1">
    <source>
        <dbReference type="ARBA" id="ARBA00022705"/>
    </source>
</evidence>
<dbReference type="Proteomes" id="UP000323454">
    <property type="component" value="Unassembled WGS sequence"/>
</dbReference>
<evidence type="ECO:0000313" key="5">
    <source>
        <dbReference type="EMBL" id="KAA2261519.1"/>
    </source>
</evidence>
<reference evidence="5 6" key="1">
    <citation type="submission" date="2019-09" db="EMBL/GenBank/DDBJ databases">
        <title>Goodfellowia gen. nov., a new genus of the Pseudonocardineae related to Actinoalloteichus, containing Goodfellowia coeruleoviolacea gen. nov., comb. nov. gen. nov., comb. nov.</title>
        <authorList>
            <person name="Labeda D."/>
        </authorList>
    </citation>
    <scope>NUCLEOTIDE SEQUENCE [LARGE SCALE GENOMIC DNA]</scope>
    <source>
        <strain evidence="5 6">AN110305</strain>
    </source>
</reference>
<dbReference type="Gene3D" id="1.10.860.10">
    <property type="entry name" value="DNAb Helicase, Chain A"/>
    <property type="match status" value="2"/>
</dbReference>
<proteinExistence type="predicted"/>
<dbReference type="InterPro" id="IPR007693">
    <property type="entry name" value="DNA_helicase_DnaB-like_N"/>
</dbReference>
<evidence type="ECO:0000256" key="2">
    <source>
        <dbReference type="ARBA" id="ARBA00023125"/>
    </source>
</evidence>
<evidence type="ECO:0000259" key="4">
    <source>
        <dbReference type="Pfam" id="PF00772"/>
    </source>
</evidence>
<dbReference type="AlphaFoldDB" id="A0A5B2XEN5"/>
<feature type="region of interest" description="Disordered" evidence="3">
    <location>
        <begin position="1"/>
        <end position="95"/>
    </location>
</feature>
<dbReference type="SUPFAM" id="SSF48024">
    <property type="entry name" value="N-terminal domain of DnaB helicase"/>
    <property type="match status" value="1"/>
</dbReference>